<dbReference type="InterPro" id="IPR027417">
    <property type="entry name" value="P-loop_NTPase"/>
</dbReference>
<reference evidence="2 3" key="1">
    <citation type="submission" date="2017-08" db="EMBL/GenBank/DDBJ databases">
        <title>Comparative genomics of non-oral Prevotella species.</title>
        <authorList>
            <person name="Accetto T."/>
            <person name="Nograsek B."/>
            <person name="Avgustin G."/>
        </authorList>
    </citation>
    <scope>NUCLEOTIDE SEQUENCE [LARGE SCALE GENOMIC DNA]</scope>
    <source>
        <strain evidence="2 3">TC1-1</strain>
    </source>
</reference>
<evidence type="ECO:0000313" key="3">
    <source>
        <dbReference type="Proteomes" id="UP000216189"/>
    </source>
</evidence>
<keyword evidence="3" id="KW-1185">Reference proteome</keyword>
<feature type="domain" description="Protein CR006 P-loop" evidence="1">
    <location>
        <begin position="250"/>
        <end position="517"/>
    </location>
</feature>
<dbReference type="Proteomes" id="UP000216189">
    <property type="component" value="Unassembled WGS sequence"/>
</dbReference>
<dbReference type="Pfam" id="PF13166">
    <property type="entry name" value="AAA_13"/>
    <property type="match status" value="1"/>
</dbReference>
<evidence type="ECO:0000313" key="2">
    <source>
        <dbReference type="EMBL" id="OYP54282.1"/>
    </source>
</evidence>
<name>A0ABX4EHA5_SEGBR</name>
<dbReference type="SUPFAM" id="SSF52540">
    <property type="entry name" value="P-loop containing nucleoside triphosphate hydrolases"/>
    <property type="match status" value="1"/>
</dbReference>
<dbReference type="InterPro" id="IPR026866">
    <property type="entry name" value="CR006_AAA"/>
</dbReference>
<protein>
    <recommendedName>
        <fullName evidence="1">Protein CR006 P-loop domain-containing protein</fullName>
    </recommendedName>
</protein>
<accession>A0ABX4EHA5</accession>
<comment type="caution">
    <text evidence="2">The sequence shown here is derived from an EMBL/GenBank/DDBJ whole genome shotgun (WGS) entry which is preliminary data.</text>
</comment>
<dbReference type="EMBL" id="NPJF01000048">
    <property type="protein sequence ID" value="OYP54282.1"/>
    <property type="molecule type" value="Genomic_DNA"/>
</dbReference>
<dbReference type="RefSeq" id="WP_094448720.1">
    <property type="nucleotide sequence ID" value="NZ_CP091802.1"/>
</dbReference>
<dbReference type="Gene3D" id="3.40.50.300">
    <property type="entry name" value="P-loop containing nucleotide triphosphate hydrolases"/>
    <property type="match status" value="1"/>
</dbReference>
<sequence length="733" mass="84581">MIGTIKINWKNCFGIKQLEHEFKFENSKPIHLLYAPNGSMKTSFAKTMKFLSGQSKEKPCDKLRPHEESKFEVFVDTNVISKDSIFVVNGDDDIDSSASFVNFLASSELKSKYDEIYKKLTKEKDALMTKLKSASVSSNCEKEIVEAFSSSNDTTIFNILEGLCDKVKLGLPLYEFKYNDVFDTNGAVKNFLDANKDNLKEYIANYEKLLSKSSLYRSTDGFSFGTYQASQLLKNVSDGNFFGVKHKMVLQNNVEITSHEQLNQIMVEEQEKVLNDAKLKKTFDKITKAIDKNTELRFFKAVIESHPEWIVDILDYDEFKKKVWLGYLAKEDIKPLFDSYIQVYNDNKKELLAVLEQAGQQQEKWKSIINLYKDRFHVPFKVSISNQKDIILKQEAAKLQFSYVEEGKEPIVSSQKELETILSRGERRAFVILQFLFEMESRKISPNDTIVVMDDIADSFDYQNKYAIVEYIKDLAVRGNNKFYILIMTHNYDFYRTIASRLSSSLSKLWMVERKSDGNISVEQGQYKGDVFANAFVGKDKDDKIFISMIPYVRNLIEYSNGENDDKYLLLTSCLHQKNDTLSITESQVIDIMKSFTRGKGMKRTDSGKKMYDIIMDTAESVANEPNPNLVLLQNKIVLSIAIRLMAEKYLKEKILATGFPEKDLEVKGTQTGQWTEIYKKKCPNDSNRTIIERVNMMTPELIHLNSFMYEPLIDMSIYHLTKLYKDCKNLSV</sequence>
<gene>
    <name evidence="2" type="ORF">CIK91_09330</name>
</gene>
<proteinExistence type="predicted"/>
<organism evidence="2 3">
    <name type="scientific">Segatella bryantii</name>
    <name type="common">Prevotella bryantii</name>
    <dbReference type="NCBI Taxonomy" id="77095"/>
    <lineage>
        <taxon>Bacteria</taxon>
        <taxon>Pseudomonadati</taxon>
        <taxon>Bacteroidota</taxon>
        <taxon>Bacteroidia</taxon>
        <taxon>Bacteroidales</taxon>
        <taxon>Prevotellaceae</taxon>
        <taxon>Segatella</taxon>
    </lineage>
</organism>
<evidence type="ECO:0000259" key="1">
    <source>
        <dbReference type="Pfam" id="PF13166"/>
    </source>
</evidence>